<proteinExistence type="predicted"/>
<dbReference type="AlphaFoldDB" id="A0A1Q9DQD7"/>
<reference evidence="3 4" key="1">
    <citation type="submission" date="2016-02" db="EMBL/GenBank/DDBJ databases">
        <title>Genome analysis of coral dinoflagellate symbionts highlights evolutionary adaptations to a symbiotic lifestyle.</title>
        <authorList>
            <person name="Aranda M."/>
            <person name="Li Y."/>
            <person name="Liew Y.J."/>
            <person name="Baumgarten S."/>
            <person name="Simakov O."/>
            <person name="Wilson M."/>
            <person name="Piel J."/>
            <person name="Ashoor H."/>
            <person name="Bougouffa S."/>
            <person name="Bajic V.B."/>
            <person name="Ryu T."/>
            <person name="Ravasi T."/>
            <person name="Bayer T."/>
            <person name="Micklem G."/>
            <person name="Kim H."/>
            <person name="Bhak J."/>
            <person name="Lajeunesse T.C."/>
            <person name="Voolstra C.R."/>
        </authorList>
    </citation>
    <scope>NUCLEOTIDE SEQUENCE [LARGE SCALE GENOMIC DNA]</scope>
    <source>
        <strain evidence="3 4">CCMP2467</strain>
    </source>
</reference>
<protein>
    <submittedName>
        <fullName evidence="3">Uncharacterized protein</fullName>
    </submittedName>
</protein>
<feature type="compositionally biased region" description="Basic and acidic residues" evidence="1">
    <location>
        <begin position="1"/>
        <end position="10"/>
    </location>
</feature>
<feature type="transmembrane region" description="Helical" evidence="2">
    <location>
        <begin position="175"/>
        <end position="194"/>
    </location>
</feature>
<comment type="caution">
    <text evidence="3">The sequence shown here is derived from an EMBL/GenBank/DDBJ whole genome shotgun (WGS) entry which is preliminary data.</text>
</comment>
<evidence type="ECO:0000256" key="1">
    <source>
        <dbReference type="SAM" id="MobiDB-lite"/>
    </source>
</evidence>
<feature type="transmembrane region" description="Helical" evidence="2">
    <location>
        <begin position="278"/>
        <end position="300"/>
    </location>
</feature>
<keyword evidence="2" id="KW-1133">Transmembrane helix</keyword>
<feature type="transmembrane region" description="Helical" evidence="2">
    <location>
        <begin position="215"/>
        <end position="239"/>
    </location>
</feature>
<evidence type="ECO:0000256" key="2">
    <source>
        <dbReference type="SAM" id="Phobius"/>
    </source>
</evidence>
<feature type="transmembrane region" description="Helical" evidence="2">
    <location>
        <begin position="145"/>
        <end position="163"/>
    </location>
</feature>
<keyword evidence="2" id="KW-0812">Transmembrane</keyword>
<gene>
    <name evidence="3" type="ORF">AK812_SmicGene20298</name>
</gene>
<sequence>MVADDLRSESTKTTPGLKLEDVQLPGACPDDVPVAKSQGGAGGVGVGDVEAAKEAPLARDRSFGLRQFKQKWSRSVSALPPRSGGAQQFGKSINNMQLFSIAPNTVTPLKQLKSQMSEIEGQLFRYLQDRCLDGKSTLRRLSETVVIITAFVVLIPLFTFLLYTVLPMASPKEGFWGNWSFNFLAHPLLNYVIARGQIEMIARIFSIQERTRIRWIVCLVPLADPPLCLLAHLILSFAGVYPIPVAPVLSCIPACLGTMVIFLRMLPKDLLTPETLQFVKFTCLNWIFWMGEFVALILWVAKFPSMPEHWQALSTGGMSILVALTGSLTQKLADRMGCPRYVTNEVKLAAFFLSLLTSASLMSAAKSISVVLLIAALDAGKALAMTAKLIWELVQALEEEDGIYDYGGELDPEDIAVSETTKEEVPKRCWMIFAAKEVLTRKFQITRQVGQRLKAVLRRAEAQSFAEMRKTEISVADVVLLKKLTHSLSCLATMELCEVCIPLLYMMLASLLHSGAFTGNRDFFLHFRFESRSEYFDGMVGNSIAVAIEATVLAVLQVLLLRVLGFSLWEFMGTIIRMDWSFYIFGMACCFIAWLAVTIEHFGTWELLSLINQDQQ</sequence>
<dbReference type="OrthoDB" id="439926at2759"/>
<name>A0A1Q9DQD7_SYMMI</name>
<feature type="transmembrane region" description="Helical" evidence="2">
    <location>
        <begin position="350"/>
        <end position="377"/>
    </location>
</feature>
<dbReference type="Proteomes" id="UP000186817">
    <property type="component" value="Unassembled WGS sequence"/>
</dbReference>
<evidence type="ECO:0000313" key="4">
    <source>
        <dbReference type="Proteomes" id="UP000186817"/>
    </source>
</evidence>
<feature type="transmembrane region" description="Helical" evidence="2">
    <location>
        <begin position="245"/>
        <end position="266"/>
    </location>
</feature>
<evidence type="ECO:0000313" key="3">
    <source>
        <dbReference type="EMBL" id="OLP97382.1"/>
    </source>
</evidence>
<feature type="transmembrane region" description="Helical" evidence="2">
    <location>
        <begin position="501"/>
        <end position="519"/>
    </location>
</feature>
<dbReference type="EMBL" id="LSRX01000435">
    <property type="protein sequence ID" value="OLP97382.1"/>
    <property type="molecule type" value="Genomic_DNA"/>
</dbReference>
<accession>A0A1Q9DQD7</accession>
<feature type="region of interest" description="Disordered" evidence="1">
    <location>
        <begin position="1"/>
        <end position="41"/>
    </location>
</feature>
<keyword evidence="4" id="KW-1185">Reference proteome</keyword>
<keyword evidence="2" id="KW-0472">Membrane</keyword>
<feature type="transmembrane region" description="Helical" evidence="2">
    <location>
        <begin position="580"/>
        <end position="599"/>
    </location>
</feature>
<feature type="transmembrane region" description="Helical" evidence="2">
    <location>
        <begin position="540"/>
        <end position="560"/>
    </location>
</feature>
<organism evidence="3 4">
    <name type="scientific">Symbiodinium microadriaticum</name>
    <name type="common">Dinoflagellate</name>
    <name type="synonym">Zooxanthella microadriatica</name>
    <dbReference type="NCBI Taxonomy" id="2951"/>
    <lineage>
        <taxon>Eukaryota</taxon>
        <taxon>Sar</taxon>
        <taxon>Alveolata</taxon>
        <taxon>Dinophyceae</taxon>
        <taxon>Suessiales</taxon>
        <taxon>Symbiodiniaceae</taxon>
        <taxon>Symbiodinium</taxon>
    </lineage>
</organism>